<organism evidence="3">
    <name type="scientific">Pedococcus sp. KACC 23699</name>
    <dbReference type="NCBI Taxonomy" id="3149228"/>
    <lineage>
        <taxon>Bacteria</taxon>
        <taxon>Bacillati</taxon>
        <taxon>Actinomycetota</taxon>
        <taxon>Actinomycetes</taxon>
        <taxon>Micrococcales</taxon>
        <taxon>Intrasporangiaceae</taxon>
        <taxon>Pedococcus</taxon>
    </lineage>
</organism>
<dbReference type="GO" id="GO:0034220">
    <property type="term" value="P:monoatomic ion transmembrane transport"/>
    <property type="evidence" value="ECO:0007669"/>
    <property type="project" value="UniProtKB-KW"/>
</dbReference>
<proteinExistence type="predicted"/>
<keyword evidence="1" id="KW-1133">Transmembrane helix</keyword>
<dbReference type="RefSeq" id="WP_406832706.1">
    <property type="nucleotide sequence ID" value="NZ_CP157483.1"/>
</dbReference>
<dbReference type="Gene3D" id="1.10.287.70">
    <property type="match status" value="1"/>
</dbReference>
<keyword evidence="3" id="KW-0407">Ion channel</keyword>
<feature type="transmembrane region" description="Helical" evidence="1">
    <location>
        <begin position="20"/>
        <end position="38"/>
    </location>
</feature>
<sequence>MVLVALYYVLPLNHIKNVPVTLLGGLLILGVATFWHLRSIMGATYPALRAIEALATTVPLFLLLFASVYFTMAGTSPANFSTRSLSRTDALYFTVTTFSTVGFGDITAASESTRLVVTAQMLLDLVILGLVVRAFVGAVQLARRQSDQAVELGDSRQPREPR</sequence>
<dbReference type="InterPro" id="IPR013099">
    <property type="entry name" value="K_chnl_dom"/>
</dbReference>
<keyword evidence="1" id="KW-0812">Transmembrane</keyword>
<dbReference type="Pfam" id="PF07885">
    <property type="entry name" value="Ion_trans_2"/>
    <property type="match status" value="1"/>
</dbReference>
<gene>
    <name evidence="3" type="ORF">ABEG17_07725</name>
</gene>
<reference evidence="3" key="1">
    <citation type="submission" date="2024-05" db="EMBL/GenBank/DDBJ databases">
        <authorList>
            <person name="Kim S."/>
            <person name="Heo J."/>
            <person name="Choi H."/>
            <person name="Choi Y."/>
            <person name="Kwon S.-W."/>
            <person name="Kim Y."/>
        </authorList>
    </citation>
    <scope>NUCLEOTIDE SEQUENCE</scope>
    <source>
        <strain evidence="3">KACC 23699</strain>
    </source>
</reference>
<feature type="domain" description="Potassium channel" evidence="2">
    <location>
        <begin position="60"/>
        <end position="138"/>
    </location>
</feature>
<protein>
    <submittedName>
        <fullName evidence="3">Potassium channel family protein</fullName>
    </submittedName>
</protein>
<keyword evidence="3" id="KW-0813">Transport</keyword>
<feature type="transmembrane region" description="Helical" evidence="1">
    <location>
        <begin position="50"/>
        <end position="70"/>
    </location>
</feature>
<keyword evidence="1" id="KW-0472">Membrane</keyword>
<dbReference type="EMBL" id="CP157483">
    <property type="protein sequence ID" value="XBO45214.1"/>
    <property type="molecule type" value="Genomic_DNA"/>
</dbReference>
<feature type="transmembrane region" description="Helical" evidence="1">
    <location>
        <begin position="121"/>
        <end position="142"/>
    </location>
</feature>
<dbReference type="SUPFAM" id="SSF81324">
    <property type="entry name" value="Voltage-gated potassium channels"/>
    <property type="match status" value="1"/>
</dbReference>
<dbReference type="AlphaFoldDB" id="A0AAU7JYQ7"/>
<name>A0AAU7JYQ7_9MICO</name>
<evidence type="ECO:0000256" key="1">
    <source>
        <dbReference type="SAM" id="Phobius"/>
    </source>
</evidence>
<evidence type="ECO:0000259" key="2">
    <source>
        <dbReference type="Pfam" id="PF07885"/>
    </source>
</evidence>
<keyword evidence="3" id="KW-0406">Ion transport</keyword>
<evidence type="ECO:0000313" key="3">
    <source>
        <dbReference type="EMBL" id="XBO45214.1"/>
    </source>
</evidence>
<accession>A0AAU7JYQ7</accession>